<gene>
    <name evidence="4" type="ORF">B0H17DRAFT_1160991</name>
</gene>
<dbReference type="Pfam" id="PF01370">
    <property type="entry name" value="Epimerase"/>
    <property type="match status" value="1"/>
</dbReference>
<evidence type="ECO:0000313" key="4">
    <source>
        <dbReference type="EMBL" id="KAJ7682984.1"/>
    </source>
</evidence>
<dbReference type="CDD" id="cd05227">
    <property type="entry name" value="AR_SDR_e"/>
    <property type="match status" value="1"/>
</dbReference>
<dbReference type="GO" id="GO:0016616">
    <property type="term" value="F:oxidoreductase activity, acting on the CH-OH group of donors, NAD or NADP as acceptor"/>
    <property type="evidence" value="ECO:0007669"/>
    <property type="project" value="TreeGrafter"/>
</dbReference>
<dbReference type="InterPro" id="IPR036291">
    <property type="entry name" value="NAD(P)-bd_dom_sf"/>
</dbReference>
<comment type="similarity">
    <text evidence="2">Belongs to the NAD(P)-dependent epimerase/dehydratase family. Dihydroflavonol-4-reductase subfamily.</text>
</comment>
<dbReference type="EMBL" id="JARKIE010000112">
    <property type="protein sequence ID" value="KAJ7682984.1"/>
    <property type="molecule type" value="Genomic_DNA"/>
</dbReference>
<name>A0AAD7D763_MYCRO</name>
<dbReference type="InterPro" id="IPR001509">
    <property type="entry name" value="Epimerase_deHydtase"/>
</dbReference>
<dbReference type="PANTHER" id="PTHR10366">
    <property type="entry name" value="NAD DEPENDENT EPIMERASE/DEHYDRATASE"/>
    <property type="match status" value="1"/>
</dbReference>
<keyword evidence="1" id="KW-0560">Oxidoreductase</keyword>
<dbReference type="AlphaFoldDB" id="A0AAD7D763"/>
<feature type="domain" description="NAD-dependent epimerase/dehydratase" evidence="3">
    <location>
        <begin position="10"/>
        <end position="273"/>
    </location>
</feature>
<evidence type="ECO:0000256" key="2">
    <source>
        <dbReference type="ARBA" id="ARBA00023445"/>
    </source>
</evidence>
<protein>
    <submittedName>
        <fullName evidence="4">D-lactaldehyde dehydrogenase</fullName>
    </submittedName>
</protein>
<keyword evidence="5" id="KW-1185">Reference proteome</keyword>
<comment type="caution">
    <text evidence="4">The sequence shown here is derived from an EMBL/GenBank/DDBJ whole genome shotgun (WGS) entry which is preliminary data.</text>
</comment>
<reference evidence="4" key="1">
    <citation type="submission" date="2023-03" db="EMBL/GenBank/DDBJ databases">
        <title>Massive genome expansion in bonnet fungi (Mycena s.s.) driven by repeated elements and novel gene families across ecological guilds.</title>
        <authorList>
            <consortium name="Lawrence Berkeley National Laboratory"/>
            <person name="Harder C.B."/>
            <person name="Miyauchi S."/>
            <person name="Viragh M."/>
            <person name="Kuo A."/>
            <person name="Thoen E."/>
            <person name="Andreopoulos B."/>
            <person name="Lu D."/>
            <person name="Skrede I."/>
            <person name="Drula E."/>
            <person name="Henrissat B."/>
            <person name="Morin E."/>
            <person name="Kohler A."/>
            <person name="Barry K."/>
            <person name="LaButti K."/>
            <person name="Morin E."/>
            <person name="Salamov A."/>
            <person name="Lipzen A."/>
            <person name="Mereny Z."/>
            <person name="Hegedus B."/>
            <person name="Baldrian P."/>
            <person name="Stursova M."/>
            <person name="Weitz H."/>
            <person name="Taylor A."/>
            <person name="Grigoriev I.V."/>
            <person name="Nagy L.G."/>
            <person name="Martin F."/>
            <person name="Kauserud H."/>
        </authorList>
    </citation>
    <scope>NUCLEOTIDE SEQUENCE</scope>
    <source>
        <strain evidence="4">CBHHK067</strain>
    </source>
</reference>
<organism evidence="4 5">
    <name type="scientific">Mycena rosella</name>
    <name type="common">Pink bonnet</name>
    <name type="synonym">Agaricus rosellus</name>
    <dbReference type="NCBI Taxonomy" id="1033263"/>
    <lineage>
        <taxon>Eukaryota</taxon>
        <taxon>Fungi</taxon>
        <taxon>Dikarya</taxon>
        <taxon>Basidiomycota</taxon>
        <taxon>Agaricomycotina</taxon>
        <taxon>Agaricomycetes</taxon>
        <taxon>Agaricomycetidae</taxon>
        <taxon>Agaricales</taxon>
        <taxon>Marasmiineae</taxon>
        <taxon>Mycenaceae</taxon>
        <taxon>Mycena</taxon>
    </lineage>
</organism>
<dbReference type="Proteomes" id="UP001221757">
    <property type="component" value="Unassembled WGS sequence"/>
</dbReference>
<dbReference type="InterPro" id="IPR050425">
    <property type="entry name" value="NAD(P)_dehydrat-like"/>
</dbReference>
<accession>A0AAD7D763</accession>
<proteinExistence type="inferred from homology"/>
<sequence>MPAIQPGDKVLVSGANGFIAVWVLQTLLEKGYSVRGTVRSAAKAAHLDSLFKAKYAGKWEWVVVADITQEDAFDEAVKSVDGILHMASPFNYEITSPEAAIQPAVQGTVGILKSATKFGPQIKRIVITSSIAAILEIGDMSVPRTFTEEDWNNQAPALVEAHGAGAGPLVIYCASKMLAEKAAWDYLKDNKGRIAWDLTTVNPSFVLGPILHEVKSAEALNQSALDWYRAVLTPDSSDEKLAREPSNSYVDVRDVATAHVLALETEAAGGERFLISRSFYVYQDWLDVIQNILPSIQGTLPANISASRLAALPKGVRGAGKAAVRSIEFDVRKADKVLGIKYRSVEETAEDSLKDYLGRGW</sequence>
<dbReference type="Gene3D" id="3.40.50.720">
    <property type="entry name" value="NAD(P)-binding Rossmann-like Domain"/>
    <property type="match status" value="1"/>
</dbReference>
<evidence type="ECO:0000256" key="1">
    <source>
        <dbReference type="ARBA" id="ARBA00023002"/>
    </source>
</evidence>
<evidence type="ECO:0000259" key="3">
    <source>
        <dbReference type="Pfam" id="PF01370"/>
    </source>
</evidence>
<dbReference type="PANTHER" id="PTHR10366:SF564">
    <property type="entry name" value="STEROL-4-ALPHA-CARBOXYLATE 3-DEHYDROGENASE, DECARBOXYLATING"/>
    <property type="match status" value="1"/>
</dbReference>
<dbReference type="SUPFAM" id="SSF51735">
    <property type="entry name" value="NAD(P)-binding Rossmann-fold domains"/>
    <property type="match status" value="1"/>
</dbReference>
<evidence type="ECO:0000313" key="5">
    <source>
        <dbReference type="Proteomes" id="UP001221757"/>
    </source>
</evidence>